<dbReference type="EMBL" id="CP031092">
    <property type="protein sequence ID" value="AXF56079.1"/>
    <property type="molecule type" value="Genomic_DNA"/>
</dbReference>
<name>A0A345BYP8_9BACI</name>
<gene>
    <name evidence="2" type="ORF">DT065_08600</name>
</gene>
<keyword evidence="3" id="KW-1185">Reference proteome</keyword>
<keyword evidence="1" id="KW-1133">Transmembrane helix</keyword>
<evidence type="ECO:0000256" key="1">
    <source>
        <dbReference type="SAM" id="Phobius"/>
    </source>
</evidence>
<keyword evidence="1" id="KW-0472">Membrane</keyword>
<protein>
    <submittedName>
        <fullName evidence="2">Uncharacterized protein</fullName>
    </submittedName>
</protein>
<accession>A0A345BYP8</accession>
<evidence type="ECO:0000313" key="2">
    <source>
        <dbReference type="EMBL" id="AXF56079.1"/>
    </source>
</evidence>
<dbReference type="Proteomes" id="UP000252100">
    <property type="component" value="Chromosome"/>
</dbReference>
<proteinExistence type="predicted"/>
<feature type="transmembrane region" description="Helical" evidence="1">
    <location>
        <begin position="7"/>
        <end position="25"/>
    </location>
</feature>
<feature type="transmembrane region" description="Helical" evidence="1">
    <location>
        <begin position="31"/>
        <end position="49"/>
    </location>
</feature>
<dbReference type="KEGG" id="rue:DT065_08600"/>
<keyword evidence="1" id="KW-0812">Transmembrane</keyword>
<sequence length="61" mass="7070">MHNYVRNMIAIVMIVPAFITTFHVLFNPADFWFAGFTIAVGCYALYLNLSALMKEQKPHYE</sequence>
<dbReference type="AlphaFoldDB" id="A0A345BYP8"/>
<evidence type="ECO:0000313" key="3">
    <source>
        <dbReference type="Proteomes" id="UP000252100"/>
    </source>
</evidence>
<reference evidence="2 3" key="1">
    <citation type="journal article" date="2018" name="J. Microbiol.">
        <title>Salicibibacter kimchii gen. nov., sp. nov., a moderately halophilic and alkalitolerant bacterium in the family Bacillaceae, isolated from kimchi.</title>
        <authorList>
            <person name="Jang J.Y."/>
            <person name="Oh Y.J."/>
            <person name="Lim S.K."/>
            <person name="Park H.K."/>
            <person name="Lee C."/>
            <person name="Kim J.Y."/>
            <person name="Lee M.A."/>
            <person name="Choi H.J."/>
        </authorList>
    </citation>
    <scope>NUCLEOTIDE SEQUENCE [LARGE SCALE GENOMIC DNA]</scope>
    <source>
        <strain evidence="2 3">NKC1-1</strain>
    </source>
</reference>
<organism evidence="2 3">
    <name type="scientific">Salicibibacter kimchii</name>
    <dbReference type="NCBI Taxonomy" id="2099786"/>
    <lineage>
        <taxon>Bacteria</taxon>
        <taxon>Bacillati</taxon>
        <taxon>Bacillota</taxon>
        <taxon>Bacilli</taxon>
        <taxon>Bacillales</taxon>
        <taxon>Bacillaceae</taxon>
        <taxon>Salicibibacter</taxon>
    </lineage>
</organism>